<comment type="similarity">
    <text evidence="1">Belongs to the outer membrane porin (Opr) (TC 1.B.25) family.</text>
</comment>
<dbReference type="EMBL" id="JAPEQW010000034">
    <property type="protein sequence ID" value="MCW8040890.1"/>
    <property type="molecule type" value="Genomic_DNA"/>
</dbReference>
<gene>
    <name evidence="4" type="ORF">OKC24_17300</name>
</gene>
<keyword evidence="3" id="KW-0732">Signal</keyword>
<sequence length="446" mass="49611">MNTPVKVSLVIGMLMPLSPEILANNIFEDGKFDLMNRNFYFYRDFRNGGSNPSGANSQLPVSEREGYRSEWAHGIIGQYSSGFTDGAVQIGFDAYGMAGIKLYSDEYKTGTNLITFDPKTGETRDAYGEVGGAVKVKYKDTVLTYGNQFPNVPVIATSTVRLLPTVSTGVSLQDKTLNNLVVNAGYFYSMNPLDSTHDLNYFTTDYAAGIKADSISYLGGTYKLPAGSVTVYASELEDVWNQYFLGATYQKTLHDPDQKIKAAFAGYSNNDTGKKIGGDIDAHIASALLGYQYQNHTLSAGYQQVFGNEPFDWVGFSTIGGNSSILNAAQFATFSEANEKSWQIKYEADFAPYGLPGLSLMARYIYGWDIDNSRSNNPYYTKRHVYDTNIDTTHWERDIQLAYKVPAGFAKGMDIKLRQATHRAVDGYRYNDIDELRVIIEYPLSF</sequence>
<evidence type="ECO:0000313" key="5">
    <source>
        <dbReference type="Proteomes" id="UP001209682"/>
    </source>
</evidence>
<dbReference type="PANTHER" id="PTHR34596">
    <property type="entry name" value="CHITOPORIN"/>
    <property type="match status" value="1"/>
</dbReference>
<dbReference type="InterPro" id="IPR005318">
    <property type="entry name" value="OM_porin_bac"/>
</dbReference>
<dbReference type="InterPro" id="IPR023614">
    <property type="entry name" value="Porin_dom_sf"/>
</dbReference>
<name>A0ABT3NPK6_9GAMM</name>
<evidence type="ECO:0000256" key="3">
    <source>
        <dbReference type="ARBA" id="ARBA00022729"/>
    </source>
</evidence>
<keyword evidence="2" id="KW-0813">Transport</keyword>
<comment type="caution">
    <text evidence="4">The sequence shown here is derived from an EMBL/GenBank/DDBJ whole genome shotgun (WGS) entry which is preliminary data.</text>
</comment>
<keyword evidence="5" id="KW-1185">Reference proteome</keyword>
<evidence type="ECO:0000256" key="2">
    <source>
        <dbReference type="ARBA" id="ARBA00022448"/>
    </source>
</evidence>
<dbReference type="PANTHER" id="PTHR34596:SF2">
    <property type="entry name" value="CHITOPORIN"/>
    <property type="match status" value="1"/>
</dbReference>
<reference evidence="4 5" key="1">
    <citation type="submission" date="2022-11" db="EMBL/GenBank/DDBJ databases">
        <title>Acinetobacter entericus sp. nov., isolated from the gut of the plastic-eating larvae of the Coleoptera insect Zophobas atratus.</title>
        <authorList>
            <person name="Dong X."/>
            <person name="Yang Y."/>
        </authorList>
    </citation>
    <scope>NUCLEOTIDE SEQUENCE [LARGE SCALE GENOMIC DNA]</scope>
    <source>
        <strain evidence="4 5">BIT-DXN8</strain>
    </source>
</reference>
<dbReference type="Pfam" id="PF03573">
    <property type="entry name" value="OprD"/>
    <property type="match status" value="1"/>
</dbReference>
<dbReference type="RefSeq" id="WP_131277470.1">
    <property type="nucleotide sequence ID" value="NZ_JAPEQW010000034.1"/>
</dbReference>
<accession>A0ABT3NPK6</accession>
<proteinExistence type="inferred from homology"/>
<dbReference type="Gene3D" id="2.40.160.10">
    <property type="entry name" value="Porin"/>
    <property type="match status" value="1"/>
</dbReference>
<dbReference type="Proteomes" id="UP001209682">
    <property type="component" value="Unassembled WGS sequence"/>
</dbReference>
<evidence type="ECO:0000313" key="4">
    <source>
        <dbReference type="EMBL" id="MCW8040890.1"/>
    </source>
</evidence>
<organism evidence="4 5">
    <name type="scientific">Acinetobacter entericus</name>
    <dbReference type="NCBI Taxonomy" id="2989714"/>
    <lineage>
        <taxon>Bacteria</taxon>
        <taxon>Pseudomonadati</taxon>
        <taxon>Pseudomonadota</taxon>
        <taxon>Gammaproteobacteria</taxon>
        <taxon>Moraxellales</taxon>
        <taxon>Moraxellaceae</taxon>
        <taxon>Acinetobacter</taxon>
    </lineage>
</organism>
<protein>
    <submittedName>
        <fullName evidence="4">OprD family porin</fullName>
    </submittedName>
</protein>
<evidence type="ECO:0000256" key="1">
    <source>
        <dbReference type="ARBA" id="ARBA00009075"/>
    </source>
</evidence>